<dbReference type="GO" id="GO:0016987">
    <property type="term" value="F:sigma factor activity"/>
    <property type="evidence" value="ECO:0007669"/>
    <property type="project" value="UniProtKB-KW"/>
</dbReference>
<dbReference type="InterPro" id="IPR007627">
    <property type="entry name" value="RNA_pol_sigma70_r2"/>
</dbReference>
<feature type="compositionally biased region" description="Basic and acidic residues" evidence="5">
    <location>
        <begin position="176"/>
        <end position="186"/>
    </location>
</feature>
<dbReference type="PANTHER" id="PTHR43133">
    <property type="entry name" value="RNA POLYMERASE ECF-TYPE SIGMA FACTO"/>
    <property type="match status" value="1"/>
</dbReference>
<gene>
    <name evidence="8" type="ORF">NYP16_13650</name>
</gene>
<dbReference type="NCBIfam" id="TIGR02937">
    <property type="entry name" value="sigma70-ECF"/>
    <property type="match status" value="1"/>
</dbReference>
<evidence type="ECO:0000256" key="3">
    <source>
        <dbReference type="ARBA" id="ARBA00023082"/>
    </source>
</evidence>
<evidence type="ECO:0000313" key="9">
    <source>
        <dbReference type="Proteomes" id="UP001141619"/>
    </source>
</evidence>
<keyword evidence="9" id="KW-1185">Reference proteome</keyword>
<evidence type="ECO:0000256" key="2">
    <source>
        <dbReference type="ARBA" id="ARBA00023015"/>
    </source>
</evidence>
<dbReference type="InterPro" id="IPR039425">
    <property type="entry name" value="RNA_pol_sigma-70-like"/>
</dbReference>
<accession>A0A9X3U093</accession>
<dbReference type="InterPro" id="IPR036388">
    <property type="entry name" value="WH-like_DNA-bd_sf"/>
</dbReference>
<dbReference type="Pfam" id="PF08281">
    <property type="entry name" value="Sigma70_r4_2"/>
    <property type="match status" value="1"/>
</dbReference>
<feature type="region of interest" description="Disordered" evidence="5">
    <location>
        <begin position="176"/>
        <end position="195"/>
    </location>
</feature>
<dbReference type="CDD" id="cd06171">
    <property type="entry name" value="Sigma70_r4"/>
    <property type="match status" value="1"/>
</dbReference>
<dbReference type="InterPro" id="IPR013249">
    <property type="entry name" value="RNA_pol_sigma70_r4_t2"/>
</dbReference>
<dbReference type="PANTHER" id="PTHR43133:SF63">
    <property type="entry name" value="RNA POLYMERASE SIGMA FACTOR FECI-RELATED"/>
    <property type="match status" value="1"/>
</dbReference>
<proteinExistence type="inferred from homology"/>
<protein>
    <submittedName>
        <fullName evidence="8">RNA polymerase sigma factor</fullName>
    </submittedName>
</protein>
<name>A0A9X3U093_9PROT</name>
<feature type="domain" description="RNA polymerase sigma-70 region 2" evidence="6">
    <location>
        <begin position="18"/>
        <end position="81"/>
    </location>
</feature>
<reference evidence="8" key="1">
    <citation type="submission" date="2022-08" db="EMBL/GenBank/DDBJ databases">
        <authorList>
            <person name="Vandamme P."/>
            <person name="Hettiarachchi A."/>
            <person name="Peeters C."/>
            <person name="Cnockaert M."/>
            <person name="Carlier A."/>
        </authorList>
    </citation>
    <scope>NUCLEOTIDE SEQUENCE</scope>
    <source>
        <strain evidence="8">LMG 31809</strain>
    </source>
</reference>
<dbReference type="GO" id="GO:0003677">
    <property type="term" value="F:DNA binding"/>
    <property type="evidence" value="ECO:0007669"/>
    <property type="project" value="InterPro"/>
</dbReference>
<organism evidence="8 9">
    <name type="scientific">Govanella unica</name>
    <dbReference type="NCBI Taxonomy" id="2975056"/>
    <lineage>
        <taxon>Bacteria</taxon>
        <taxon>Pseudomonadati</taxon>
        <taxon>Pseudomonadota</taxon>
        <taxon>Alphaproteobacteria</taxon>
        <taxon>Emcibacterales</taxon>
        <taxon>Govanellaceae</taxon>
        <taxon>Govanella</taxon>
    </lineage>
</organism>
<dbReference type="RefSeq" id="WP_274944708.1">
    <property type="nucleotide sequence ID" value="NZ_JANWOI010000005.1"/>
</dbReference>
<evidence type="ECO:0000256" key="1">
    <source>
        <dbReference type="ARBA" id="ARBA00010641"/>
    </source>
</evidence>
<dbReference type="InterPro" id="IPR013324">
    <property type="entry name" value="RNA_pol_sigma_r3/r4-like"/>
</dbReference>
<dbReference type="GO" id="GO:0006352">
    <property type="term" value="P:DNA-templated transcription initiation"/>
    <property type="evidence" value="ECO:0007669"/>
    <property type="project" value="InterPro"/>
</dbReference>
<dbReference type="SUPFAM" id="SSF88659">
    <property type="entry name" value="Sigma3 and sigma4 domains of RNA polymerase sigma factors"/>
    <property type="match status" value="1"/>
</dbReference>
<dbReference type="SUPFAM" id="SSF88946">
    <property type="entry name" value="Sigma2 domain of RNA polymerase sigma factors"/>
    <property type="match status" value="1"/>
</dbReference>
<evidence type="ECO:0000259" key="7">
    <source>
        <dbReference type="Pfam" id="PF08281"/>
    </source>
</evidence>
<feature type="domain" description="RNA polymerase sigma factor 70 region 4 type 2" evidence="7">
    <location>
        <begin position="115"/>
        <end position="165"/>
    </location>
</feature>
<dbReference type="InterPro" id="IPR013325">
    <property type="entry name" value="RNA_pol_sigma_r2"/>
</dbReference>
<dbReference type="Gene3D" id="1.10.10.10">
    <property type="entry name" value="Winged helix-like DNA-binding domain superfamily/Winged helix DNA-binding domain"/>
    <property type="match status" value="1"/>
</dbReference>
<keyword evidence="3" id="KW-0731">Sigma factor</keyword>
<dbReference type="Pfam" id="PF04542">
    <property type="entry name" value="Sigma70_r2"/>
    <property type="match status" value="1"/>
</dbReference>
<dbReference type="Gene3D" id="1.10.1740.10">
    <property type="match status" value="1"/>
</dbReference>
<sequence>MKGDPDDPNWIVTGFLPHEAEVRRWLRRMTRKFDESDIIQEAYYRIWRRGDDVYDAHIESPRSYFFSVVRNIFFEQLRRDQVVQFSELAESNLQKLPSEEVGADRSYAGQQRLAMVQSIIDELPERCRNVIRLRKIEGKSQRETAKLLRVSENVVEKDVARALRYLLRRIGELEGPERLEGQESHSDRRRHRERS</sequence>
<comment type="caution">
    <text evidence="8">The sequence shown here is derived from an EMBL/GenBank/DDBJ whole genome shotgun (WGS) entry which is preliminary data.</text>
</comment>
<dbReference type="Proteomes" id="UP001141619">
    <property type="component" value="Unassembled WGS sequence"/>
</dbReference>
<evidence type="ECO:0000313" key="8">
    <source>
        <dbReference type="EMBL" id="MDA5194996.1"/>
    </source>
</evidence>
<dbReference type="EMBL" id="JANWOI010000005">
    <property type="protein sequence ID" value="MDA5194996.1"/>
    <property type="molecule type" value="Genomic_DNA"/>
</dbReference>
<evidence type="ECO:0000256" key="4">
    <source>
        <dbReference type="ARBA" id="ARBA00023163"/>
    </source>
</evidence>
<reference evidence="8" key="2">
    <citation type="journal article" date="2023" name="Syst. Appl. Microbiol.">
        <title>Govania unica gen. nov., sp. nov., a rare biosphere bacterium that represents a novel family in the class Alphaproteobacteria.</title>
        <authorList>
            <person name="Vandamme P."/>
            <person name="Peeters C."/>
            <person name="Hettiarachchi A."/>
            <person name="Cnockaert M."/>
            <person name="Carlier A."/>
        </authorList>
    </citation>
    <scope>NUCLEOTIDE SEQUENCE</scope>
    <source>
        <strain evidence="8">LMG 31809</strain>
    </source>
</reference>
<keyword evidence="4" id="KW-0804">Transcription</keyword>
<evidence type="ECO:0000256" key="5">
    <source>
        <dbReference type="SAM" id="MobiDB-lite"/>
    </source>
</evidence>
<comment type="similarity">
    <text evidence="1">Belongs to the sigma-70 factor family. ECF subfamily.</text>
</comment>
<keyword evidence="2" id="KW-0805">Transcription regulation</keyword>
<evidence type="ECO:0000259" key="6">
    <source>
        <dbReference type="Pfam" id="PF04542"/>
    </source>
</evidence>
<dbReference type="InterPro" id="IPR014284">
    <property type="entry name" value="RNA_pol_sigma-70_dom"/>
</dbReference>
<dbReference type="AlphaFoldDB" id="A0A9X3U093"/>